<evidence type="ECO:0000313" key="4">
    <source>
        <dbReference type="Proteomes" id="UP000202511"/>
    </source>
</evidence>
<feature type="region of interest" description="Disordered" evidence="1">
    <location>
        <begin position="126"/>
        <end position="236"/>
    </location>
</feature>
<feature type="compositionally biased region" description="Basic residues" evidence="1">
    <location>
        <begin position="194"/>
        <end position="210"/>
    </location>
</feature>
<protein>
    <submittedName>
        <fullName evidence="3">Uncharacterized protein</fullName>
    </submittedName>
</protein>
<accession>A0A0B5J9M4</accession>
<feature type="compositionally biased region" description="Basic and acidic residues" evidence="1">
    <location>
        <begin position="126"/>
        <end position="146"/>
    </location>
</feature>
<keyword evidence="2" id="KW-0812">Transmembrane</keyword>
<reference evidence="3 4" key="1">
    <citation type="journal article" date="2015" name="Parasitol. Res.">
        <title>Viruses in close associations with free-living amoebae.</title>
        <authorList>
            <person name="Scheid P."/>
        </authorList>
    </citation>
    <scope>NUCLEOTIDE SEQUENCE [LARGE SCALE GENOMIC DNA]</scope>
    <source>
        <strain evidence="3">KlaHel</strain>
    </source>
</reference>
<proteinExistence type="predicted"/>
<evidence type="ECO:0000256" key="2">
    <source>
        <dbReference type="SAM" id="Phobius"/>
    </source>
</evidence>
<feature type="compositionally biased region" description="Basic residues" evidence="1">
    <location>
        <begin position="147"/>
        <end position="162"/>
    </location>
</feature>
<feature type="transmembrane region" description="Helical" evidence="2">
    <location>
        <begin position="258"/>
        <end position="276"/>
    </location>
</feature>
<sequence length="337" mass="37231">MKRSTLLLAQRPIARSIPSSLLVRPARRLATCATTAGQSRTLLARAGRVYAGMSCVGAAAWGGILFATEWERAGRHVHTAHGRLYAASAKFAKYSLLAVAFGAAWPLAPLIFNDLAAHLDARETDRRAAQKAKETDLWNAGHEHAKAHAHREKQERKRQKARARADGTHHQTALPSTAPTEPSTLSAPTGLPRPRARRRRVALSARRRPCSRPPRQWSRRETGPPPRTLHRAHGACVPTRAPPSPFLISLLSIKSTTWRLFFVVLSFSYGFLLCVLSKQKKYAMHPHILHCRSRKKGFVCMPTDPTKATPNGATADGGFLPGDDVKKSLYALFSFWL</sequence>
<feature type="compositionally biased region" description="Polar residues" evidence="1">
    <location>
        <begin position="170"/>
        <end position="187"/>
    </location>
</feature>
<dbReference type="KEGG" id="vg:23462498"/>
<dbReference type="GeneID" id="23462498"/>
<dbReference type="RefSeq" id="YP_009119816.1">
    <property type="nucleotide sequence ID" value="NC_026440.1"/>
</dbReference>
<name>A0A0B5J9M4_9VIRU</name>
<keyword evidence="2" id="KW-1133">Transmembrane helix</keyword>
<keyword evidence="2" id="KW-0472">Membrane</keyword>
<dbReference type="EMBL" id="KP136319">
    <property type="protein sequence ID" value="AJF97581.1"/>
    <property type="molecule type" value="Genomic_DNA"/>
</dbReference>
<dbReference type="Proteomes" id="UP000202511">
    <property type="component" value="Segment"/>
</dbReference>
<organism evidence="3 4">
    <name type="scientific">Pandoravirus inopinatum</name>
    <dbReference type="NCBI Taxonomy" id="1605721"/>
    <lineage>
        <taxon>Viruses</taxon>
        <taxon>Pandoravirus</taxon>
    </lineage>
</organism>
<evidence type="ECO:0000256" key="1">
    <source>
        <dbReference type="SAM" id="MobiDB-lite"/>
    </source>
</evidence>
<evidence type="ECO:0000313" key="3">
    <source>
        <dbReference type="EMBL" id="AJF97581.1"/>
    </source>
</evidence>